<dbReference type="InterPro" id="IPR026904">
    <property type="entry name" value="MnmG_C"/>
</dbReference>
<feature type="binding site" evidence="11">
    <location>
        <begin position="273"/>
        <end position="287"/>
    </location>
    <ligand>
        <name>NAD(+)</name>
        <dbReference type="ChEBI" id="CHEBI:57540"/>
    </ligand>
</feature>
<keyword evidence="5 11" id="KW-0285">Flavoprotein</keyword>
<comment type="function">
    <text evidence="2 11">NAD-binding protein involved in the addition of a carboxymethylaminomethyl (cmnm) group at the wobble position (U34) of certain tRNAs, forming tRNA-cmnm(5)s(2)U34.</text>
</comment>
<dbReference type="InterPro" id="IPR036188">
    <property type="entry name" value="FAD/NAD-bd_sf"/>
</dbReference>
<keyword evidence="6 11" id="KW-0819">tRNA processing</keyword>
<dbReference type="FunFam" id="3.50.50.60:FF:000145">
    <property type="entry name" value="tRNA uridine 5-carboxymethylaminomethyl modification enzyme"/>
    <property type="match status" value="1"/>
</dbReference>
<dbReference type="Pfam" id="PF21680">
    <property type="entry name" value="GIDA_C_1st"/>
    <property type="match status" value="1"/>
</dbReference>
<evidence type="ECO:0000256" key="5">
    <source>
        <dbReference type="ARBA" id="ARBA00022630"/>
    </source>
</evidence>
<dbReference type="SUPFAM" id="SSF51905">
    <property type="entry name" value="FAD/NAD(P)-binding domain"/>
    <property type="match status" value="1"/>
</dbReference>
<dbReference type="HAMAP" id="MF_00129">
    <property type="entry name" value="MnmG_GidA"/>
    <property type="match status" value="1"/>
</dbReference>
<gene>
    <name evidence="11 13" type="primary">mnmG</name>
    <name evidence="11" type="synonym">gidA</name>
    <name evidence="13" type="ORF">FXB38_20270</name>
</gene>
<comment type="cofactor">
    <cofactor evidence="1 11">
        <name>FAD</name>
        <dbReference type="ChEBI" id="CHEBI:57692"/>
    </cofactor>
</comment>
<dbReference type="GO" id="GO:0005829">
    <property type="term" value="C:cytosol"/>
    <property type="evidence" value="ECO:0007669"/>
    <property type="project" value="TreeGrafter"/>
</dbReference>
<evidence type="ECO:0000256" key="3">
    <source>
        <dbReference type="ARBA" id="ARBA00007653"/>
    </source>
</evidence>
<feature type="binding site" evidence="11">
    <location>
        <begin position="14"/>
        <end position="19"/>
    </location>
    <ligand>
        <name>FAD</name>
        <dbReference type="ChEBI" id="CHEBI:57692"/>
    </ligand>
</feature>
<keyword evidence="7 11" id="KW-0274">FAD</keyword>
<reference evidence="13 14" key="1">
    <citation type="submission" date="2019-08" db="EMBL/GenBank/DDBJ databases">
        <title>Bradyrhizobium hipponensis sp. nov., a rhizobium isolated from a Lupinus angustifolius root nodule in Tunisia.</title>
        <authorList>
            <person name="Off K."/>
            <person name="Rejili M."/>
            <person name="Mars M."/>
            <person name="Brachmann A."/>
            <person name="Marin M."/>
        </authorList>
    </citation>
    <scope>NUCLEOTIDE SEQUENCE [LARGE SCALE GENOMIC DNA]</scope>
    <source>
        <strain evidence="13 14">CTAW11</strain>
    </source>
</reference>
<comment type="subunit">
    <text evidence="9 11">Homodimer. Heterotetramer of two MnmE and two MnmG subunits.</text>
</comment>
<dbReference type="RefSeq" id="WP_148752751.1">
    <property type="nucleotide sequence ID" value="NZ_VSSR01000032.1"/>
</dbReference>
<evidence type="ECO:0000256" key="11">
    <source>
        <dbReference type="HAMAP-Rule" id="MF_00129"/>
    </source>
</evidence>
<evidence type="ECO:0000313" key="14">
    <source>
        <dbReference type="Proteomes" id="UP000324853"/>
    </source>
</evidence>
<dbReference type="Proteomes" id="UP000324853">
    <property type="component" value="Unassembled WGS sequence"/>
</dbReference>
<dbReference type="FunFam" id="1.10.150.570:FF:000001">
    <property type="entry name" value="tRNA uridine 5-carboxymethylaminomethyl modification enzyme MnmG"/>
    <property type="match status" value="1"/>
</dbReference>
<comment type="caution">
    <text evidence="11">Lacks conserved residue(s) required for the propagation of feature annotation.</text>
</comment>
<dbReference type="Gene3D" id="3.50.50.60">
    <property type="entry name" value="FAD/NAD(P)-binding domain"/>
    <property type="match status" value="2"/>
</dbReference>
<sequence length="634" mass="68389">MRPERDSFDVIVIGGGHAGCEAAAASARMGATTALVTHRFSTVGAMSCNPAIGGLGKGHLVREVDALDGLMGRVGDAGGIQFRVLNRRKGPAVRGPRAQADRKLYAAAMQAAIRETEGLVVIEGEADELIVIDGRVTGLRLADGRVLRAGAVVITTGTFLRGLIHLGEKNWPAGRVGEAPAMGLSASFERAGFTLGRLKTGTPPRLDGSTIDWSAVEMQPGDEPPEPFSVMTERITTPQIQCGITRTTAATHEVIRANVHRSPMYSGQIKSSGPRYCPSIEDKIVRFGDRDGHQIFLEPEGLDDTTVYPNGISTSLPEEVQLAILASIPGLERVKMVRPGYAIEYDHVDPRELDPTLQTKRLRGLFLAGQINGTTGYEEAAGQGIVAGLNAALSASGAALTVFDRADGYLGVMIDDLVTRGISEPYRMFTSRAEYRLTLRADNADQRLTEKGIALGCVGSARTRHHRAKMDALNAARTLSKSLTITPNEAIKHGLSLNRDGQRRSAFELMAYPDIGWSQIRTIWPELSSIDPVIATHLEIDAKYDVYLERQTADVEAFRRDEGMVLSEVDYQQVPGLSNEVRAKLEKARPFTVGQAGRIDGMTPAALGILAAYLRREARKSTNVTSKVTSKAIA</sequence>
<keyword evidence="14" id="KW-1185">Reference proteome</keyword>
<dbReference type="Gene3D" id="1.10.150.570">
    <property type="entry name" value="GidA associated domain, C-terminal subdomain"/>
    <property type="match status" value="1"/>
</dbReference>
<dbReference type="OrthoDB" id="9815560at2"/>
<evidence type="ECO:0000256" key="4">
    <source>
        <dbReference type="ARBA" id="ARBA00020461"/>
    </source>
</evidence>
<proteinExistence type="inferred from homology"/>
<dbReference type="PANTHER" id="PTHR11806">
    <property type="entry name" value="GLUCOSE INHIBITED DIVISION PROTEIN A"/>
    <property type="match status" value="1"/>
</dbReference>
<dbReference type="AlphaFoldDB" id="A0A5S4WL97"/>
<dbReference type="PRINTS" id="PR00411">
    <property type="entry name" value="PNDRDTASEI"/>
</dbReference>
<comment type="caution">
    <text evidence="13">The sequence shown here is derived from an EMBL/GenBank/DDBJ whole genome shotgun (WGS) entry which is preliminary data.</text>
</comment>
<dbReference type="EMBL" id="VSSR01000032">
    <property type="protein sequence ID" value="TYL82961.1"/>
    <property type="molecule type" value="Genomic_DNA"/>
</dbReference>
<dbReference type="InterPro" id="IPR044920">
    <property type="entry name" value="MnmG_C_subdom_sf"/>
</dbReference>
<dbReference type="Gene3D" id="1.10.10.1800">
    <property type="entry name" value="tRNA uridine 5-carboxymethylaminomethyl modification enzyme MnmG/GidA"/>
    <property type="match status" value="1"/>
</dbReference>
<evidence type="ECO:0000256" key="7">
    <source>
        <dbReference type="ARBA" id="ARBA00022827"/>
    </source>
</evidence>
<dbReference type="GO" id="GO:0030488">
    <property type="term" value="P:tRNA methylation"/>
    <property type="evidence" value="ECO:0007669"/>
    <property type="project" value="TreeGrafter"/>
</dbReference>
<dbReference type="InterPro" id="IPR047001">
    <property type="entry name" value="MnmG_C_subdom"/>
</dbReference>
<dbReference type="Pfam" id="PF13932">
    <property type="entry name" value="SAM_GIDA_C"/>
    <property type="match status" value="1"/>
</dbReference>
<dbReference type="SMART" id="SM01228">
    <property type="entry name" value="GIDA_assoc_3"/>
    <property type="match status" value="1"/>
</dbReference>
<keyword evidence="11" id="KW-0963">Cytoplasm</keyword>
<evidence type="ECO:0000259" key="12">
    <source>
        <dbReference type="SMART" id="SM01228"/>
    </source>
</evidence>
<evidence type="ECO:0000313" key="13">
    <source>
        <dbReference type="EMBL" id="TYL82961.1"/>
    </source>
</evidence>
<dbReference type="InterPro" id="IPR004416">
    <property type="entry name" value="MnmG"/>
</dbReference>
<protein>
    <recommendedName>
        <fullName evidence="4 11">tRNA uridine 5-carboxymethylaminomethyl modification enzyme MnmG</fullName>
    </recommendedName>
    <alternativeName>
        <fullName evidence="10 11">Glucose-inhibited division protein A</fullName>
    </alternativeName>
</protein>
<evidence type="ECO:0000256" key="9">
    <source>
        <dbReference type="ARBA" id="ARBA00025948"/>
    </source>
</evidence>
<evidence type="ECO:0000256" key="8">
    <source>
        <dbReference type="ARBA" id="ARBA00023027"/>
    </source>
</evidence>
<evidence type="ECO:0000256" key="6">
    <source>
        <dbReference type="ARBA" id="ARBA00022694"/>
    </source>
</evidence>
<dbReference type="PROSITE" id="PS01281">
    <property type="entry name" value="GIDA_2"/>
    <property type="match status" value="1"/>
</dbReference>
<dbReference type="InterPro" id="IPR040131">
    <property type="entry name" value="MnmG_N"/>
</dbReference>
<keyword evidence="8 11" id="KW-0520">NAD</keyword>
<evidence type="ECO:0000256" key="1">
    <source>
        <dbReference type="ARBA" id="ARBA00001974"/>
    </source>
</evidence>
<dbReference type="PROSITE" id="PS01280">
    <property type="entry name" value="GIDA_1"/>
    <property type="match status" value="1"/>
</dbReference>
<dbReference type="InterPro" id="IPR020595">
    <property type="entry name" value="MnmG-rel_CS"/>
</dbReference>
<comment type="subcellular location">
    <subcellularLocation>
        <location evidence="11">Cytoplasm</location>
    </subcellularLocation>
</comment>
<dbReference type="Pfam" id="PF01134">
    <property type="entry name" value="GIDA"/>
    <property type="match status" value="1"/>
</dbReference>
<feature type="domain" description="tRNA uridine 5-carboxymethylaminomethyl modification enzyme C-terminal subdomain" evidence="12">
    <location>
        <begin position="542"/>
        <end position="612"/>
    </location>
</feature>
<dbReference type="PANTHER" id="PTHR11806:SF0">
    <property type="entry name" value="PROTEIN MTO1 HOMOLOG, MITOCHONDRIAL"/>
    <property type="match status" value="1"/>
</dbReference>
<dbReference type="GO" id="GO:0002098">
    <property type="term" value="P:tRNA wobble uridine modification"/>
    <property type="evidence" value="ECO:0007669"/>
    <property type="project" value="InterPro"/>
</dbReference>
<evidence type="ECO:0000256" key="2">
    <source>
        <dbReference type="ARBA" id="ARBA00003717"/>
    </source>
</evidence>
<dbReference type="InterPro" id="IPR049312">
    <property type="entry name" value="GIDA_C_N"/>
</dbReference>
<dbReference type="FunFam" id="3.50.50.60:FF:000002">
    <property type="entry name" value="tRNA uridine 5-carboxymethylaminomethyl modification enzyme MnmG"/>
    <property type="match status" value="1"/>
</dbReference>
<comment type="similarity">
    <text evidence="3 11">Belongs to the MnmG family.</text>
</comment>
<dbReference type="GO" id="GO:0050660">
    <property type="term" value="F:flavin adenine dinucleotide binding"/>
    <property type="evidence" value="ECO:0007669"/>
    <property type="project" value="UniProtKB-UniRule"/>
</dbReference>
<dbReference type="InterPro" id="IPR002218">
    <property type="entry name" value="MnmG-rel"/>
</dbReference>
<name>A0A5S4WL97_9BRAD</name>
<accession>A0A5S4WL97</accession>
<organism evidence="13 14">
    <name type="scientific">Bradyrhizobium cytisi</name>
    <dbReference type="NCBI Taxonomy" id="515489"/>
    <lineage>
        <taxon>Bacteria</taxon>
        <taxon>Pseudomonadati</taxon>
        <taxon>Pseudomonadota</taxon>
        <taxon>Alphaproteobacteria</taxon>
        <taxon>Hyphomicrobiales</taxon>
        <taxon>Nitrobacteraceae</taxon>
        <taxon>Bradyrhizobium</taxon>
    </lineage>
</organism>
<dbReference type="NCBIfam" id="TIGR00136">
    <property type="entry name" value="mnmG_gidA"/>
    <property type="match status" value="1"/>
</dbReference>
<evidence type="ECO:0000256" key="10">
    <source>
        <dbReference type="ARBA" id="ARBA00031800"/>
    </source>
</evidence>